<name>A0A401TV07_CHIPU</name>
<gene>
    <name evidence="1" type="ORF">chiPu_0030541</name>
</gene>
<dbReference type="AlphaFoldDB" id="A0A401TV07"/>
<evidence type="ECO:0000313" key="1">
    <source>
        <dbReference type="EMBL" id="GCC46495.1"/>
    </source>
</evidence>
<keyword evidence="2" id="KW-1185">Reference proteome</keyword>
<accession>A0A401TV07</accession>
<protein>
    <submittedName>
        <fullName evidence="1">Uncharacterized protein</fullName>
    </submittedName>
</protein>
<dbReference type="Proteomes" id="UP000287033">
    <property type="component" value="Unassembled WGS sequence"/>
</dbReference>
<organism evidence="1 2">
    <name type="scientific">Chiloscyllium punctatum</name>
    <name type="common">Brownbanded bambooshark</name>
    <name type="synonym">Hemiscyllium punctatum</name>
    <dbReference type="NCBI Taxonomy" id="137246"/>
    <lineage>
        <taxon>Eukaryota</taxon>
        <taxon>Metazoa</taxon>
        <taxon>Chordata</taxon>
        <taxon>Craniata</taxon>
        <taxon>Vertebrata</taxon>
        <taxon>Chondrichthyes</taxon>
        <taxon>Elasmobranchii</taxon>
        <taxon>Galeomorphii</taxon>
        <taxon>Galeoidea</taxon>
        <taxon>Orectolobiformes</taxon>
        <taxon>Hemiscylliidae</taxon>
        <taxon>Chiloscyllium</taxon>
    </lineage>
</organism>
<evidence type="ECO:0000313" key="2">
    <source>
        <dbReference type="Proteomes" id="UP000287033"/>
    </source>
</evidence>
<sequence>GAGPGRAGVSARRGPLVRAGLVRGIGARGAVGARGAGGLRWEHAPRRREERTRMRVGMMIAGRKPSGCLGARQLYKDFVWGGVGEQISVVFICTYPTLWGGNRPARWSGAAAIFTGWDRRPVAAILERGRLRGCLVRDGCCGLLAGHRRSTKQLGGARLEWAGLHSGPLPSGVGVAAGGGRGRGRGIASCRGRDSAKILNELNSL</sequence>
<comment type="caution">
    <text evidence="1">The sequence shown here is derived from an EMBL/GenBank/DDBJ whole genome shotgun (WGS) entry which is preliminary data.</text>
</comment>
<dbReference type="EMBL" id="BEZZ01186191">
    <property type="protein sequence ID" value="GCC46495.1"/>
    <property type="molecule type" value="Genomic_DNA"/>
</dbReference>
<feature type="non-terminal residue" evidence="1">
    <location>
        <position position="1"/>
    </location>
</feature>
<proteinExistence type="predicted"/>
<reference evidence="1 2" key="1">
    <citation type="journal article" date="2018" name="Nat. Ecol. Evol.">
        <title>Shark genomes provide insights into elasmobranch evolution and the origin of vertebrates.</title>
        <authorList>
            <person name="Hara Y"/>
            <person name="Yamaguchi K"/>
            <person name="Onimaru K"/>
            <person name="Kadota M"/>
            <person name="Koyanagi M"/>
            <person name="Keeley SD"/>
            <person name="Tatsumi K"/>
            <person name="Tanaka K"/>
            <person name="Motone F"/>
            <person name="Kageyama Y"/>
            <person name="Nozu R"/>
            <person name="Adachi N"/>
            <person name="Nishimura O"/>
            <person name="Nakagawa R"/>
            <person name="Tanegashima C"/>
            <person name="Kiyatake I"/>
            <person name="Matsumoto R"/>
            <person name="Murakumo K"/>
            <person name="Nishida K"/>
            <person name="Terakita A"/>
            <person name="Kuratani S"/>
            <person name="Sato K"/>
            <person name="Hyodo S Kuraku.S."/>
        </authorList>
    </citation>
    <scope>NUCLEOTIDE SEQUENCE [LARGE SCALE GENOMIC DNA]</scope>
</reference>